<dbReference type="InterPro" id="IPR006580">
    <property type="entry name" value="Znf_TTF"/>
</dbReference>
<feature type="domain" description="TTF-type" evidence="2">
    <location>
        <begin position="130"/>
        <end position="224"/>
    </location>
</feature>
<gene>
    <name evidence="3" type="ORF">RND81_14G080300</name>
</gene>
<keyword evidence="4" id="KW-1185">Reference proteome</keyword>
<feature type="region of interest" description="Disordered" evidence="1">
    <location>
        <begin position="1"/>
        <end position="69"/>
    </location>
</feature>
<organism evidence="3 4">
    <name type="scientific">Saponaria officinalis</name>
    <name type="common">Common soapwort</name>
    <name type="synonym">Lychnis saponaria</name>
    <dbReference type="NCBI Taxonomy" id="3572"/>
    <lineage>
        <taxon>Eukaryota</taxon>
        <taxon>Viridiplantae</taxon>
        <taxon>Streptophyta</taxon>
        <taxon>Embryophyta</taxon>
        <taxon>Tracheophyta</taxon>
        <taxon>Spermatophyta</taxon>
        <taxon>Magnoliopsida</taxon>
        <taxon>eudicotyledons</taxon>
        <taxon>Gunneridae</taxon>
        <taxon>Pentapetalae</taxon>
        <taxon>Caryophyllales</taxon>
        <taxon>Caryophyllaceae</taxon>
        <taxon>Caryophylleae</taxon>
        <taxon>Saponaria</taxon>
    </lineage>
</organism>
<proteinExistence type="predicted"/>
<evidence type="ECO:0000313" key="3">
    <source>
        <dbReference type="EMBL" id="KAK9664960.1"/>
    </source>
</evidence>
<accession>A0AAW1GMS1</accession>
<protein>
    <recommendedName>
        <fullName evidence="2">TTF-type domain-containing protein</fullName>
    </recommendedName>
</protein>
<sequence length="232" mass="26451">MKKTKMKNGLISNFFGGRKAQKLSTSSSPHPNEPQVEVINQIPPIQEETNNEEPPFIPSQEAPQNEKVSSDEEYVYDVDLLPHDPAKRLPISSYPPNDQDKIRRGFIAKGPCRLRSHSFPPIDIGMLTPCARKFKSEWYANYHWLEYSVSKDAAFCFVCYLFRDKTNHIGGDTFVSGGFRGWNRAHERFGRHVGTSLDSAHKQAQEKYDFFINPKSSIVENLNKTSNEVSVL</sequence>
<dbReference type="EMBL" id="JBDFQZ010000014">
    <property type="protein sequence ID" value="KAK9664960.1"/>
    <property type="molecule type" value="Genomic_DNA"/>
</dbReference>
<comment type="caution">
    <text evidence="3">The sequence shown here is derived from an EMBL/GenBank/DDBJ whole genome shotgun (WGS) entry which is preliminary data.</text>
</comment>
<name>A0AAW1GMS1_SAPOF</name>
<dbReference type="AlphaFoldDB" id="A0AAW1GMS1"/>
<dbReference type="PANTHER" id="PTHR45749:SF37">
    <property type="entry name" value="OS05G0311600 PROTEIN"/>
    <property type="match status" value="1"/>
</dbReference>
<dbReference type="PANTHER" id="PTHR45749">
    <property type="match status" value="1"/>
</dbReference>
<evidence type="ECO:0000256" key="1">
    <source>
        <dbReference type="SAM" id="MobiDB-lite"/>
    </source>
</evidence>
<dbReference type="SMART" id="SM00597">
    <property type="entry name" value="ZnF_TTF"/>
    <property type="match status" value="1"/>
</dbReference>
<dbReference type="Proteomes" id="UP001443914">
    <property type="component" value="Unassembled WGS sequence"/>
</dbReference>
<evidence type="ECO:0000259" key="2">
    <source>
        <dbReference type="SMART" id="SM00597"/>
    </source>
</evidence>
<evidence type="ECO:0000313" key="4">
    <source>
        <dbReference type="Proteomes" id="UP001443914"/>
    </source>
</evidence>
<reference evidence="3" key="1">
    <citation type="submission" date="2024-03" db="EMBL/GenBank/DDBJ databases">
        <title>WGS assembly of Saponaria officinalis var. Norfolk2.</title>
        <authorList>
            <person name="Jenkins J."/>
            <person name="Shu S."/>
            <person name="Grimwood J."/>
            <person name="Barry K."/>
            <person name="Goodstein D."/>
            <person name="Schmutz J."/>
            <person name="Leebens-Mack J."/>
            <person name="Osbourn A."/>
        </authorList>
    </citation>
    <scope>NUCLEOTIDE SEQUENCE [LARGE SCALE GENOMIC DNA]</scope>
    <source>
        <strain evidence="3">JIC</strain>
    </source>
</reference>